<dbReference type="SUPFAM" id="SSF54106">
    <property type="entry name" value="LysM domain"/>
    <property type="match status" value="1"/>
</dbReference>
<dbReference type="Proteomes" id="UP000824140">
    <property type="component" value="Unassembled WGS sequence"/>
</dbReference>
<evidence type="ECO:0000313" key="3">
    <source>
        <dbReference type="Proteomes" id="UP000824140"/>
    </source>
</evidence>
<reference evidence="2" key="2">
    <citation type="journal article" date="2021" name="PeerJ">
        <title>Extensive microbial diversity within the chicken gut microbiome revealed by metagenomics and culture.</title>
        <authorList>
            <person name="Gilroy R."/>
            <person name="Ravi A."/>
            <person name="Getino M."/>
            <person name="Pursley I."/>
            <person name="Horton D.L."/>
            <person name="Alikhan N.F."/>
            <person name="Baker D."/>
            <person name="Gharbi K."/>
            <person name="Hall N."/>
            <person name="Watson M."/>
            <person name="Adriaenssens E.M."/>
            <person name="Foster-Nyarko E."/>
            <person name="Jarju S."/>
            <person name="Secka A."/>
            <person name="Antonio M."/>
            <person name="Oren A."/>
            <person name="Chaudhuri R.R."/>
            <person name="La Ragione R."/>
            <person name="Hildebrand F."/>
            <person name="Pallen M.J."/>
        </authorList>
    </citation>
    <scope>NUCLEOTIDE SEQUENCE</scope>
    <source>
        <strain evidence="2">13766</strain>
    </source>
</reference>
<name>A0A9D1FZ24_9FIRM</name>
<comment type="caution">
    <text evidence="2">The sequence shown here is derived from an EMBL/GenBank/DDBJ whole genome shotgun (WGS) entry which is preliminary data.</text>
</comment>
<feature type="domain" description="LysM" evidence="1">
    <location>
        <begin position="2"/>
        <end position="46"/>
    </location>
</feature>
<dbReference type="SMART" id="SM00257">
    <property type="entry name" value="LysM"/>
    <property type="match status" value="2"/>
</dbReference>
<dbReference type="AlphaFoldDB" id="A0A9D1FZ24"/>
<sequence length="168" mass="17918">MERYVIGDGDTLSGLSARFRVPTCAILRANRVYAPAWLAPGREIAIPDARFCQRDGFPCPVRAARQRALSPRPCAVCAVRPGESAAAIARRYGLPERLVFLAAGQGGGALNGGQDILLPLPAADSQLHVARPGESLAALARAHGTDEETVRRENCLWGPLLPGMKILL</sequence>
<dbReference type="PROSITE" id="PS51782">
    <property type="entry name" value="LYSM"/>
    <property type="match status" value="1"/>
</dbReference>
<protein>
    <submittedName>
        <fullName evidence="2">LysM peptidoglycan-binding domain-containing protein</fullName>
    </submittedName>
</protein>
<dbReference type="CDD" id="cd00118">
    <property type="entry name" value="LysM"/>
    <property type="match status" value="1"/>
</dbReference>
<organism evidence="2 3">
    <name type="scientific">Candidatus Alectryocaccomicrobium excrementavium</name>
    <dbReference type="NCBI Taxonomy" id="2840668"/>
    <lineage>
        <taxon>Bacteria</taxon>
        <taxon>Bacillati</taxon>
        <taxon>Bacillota</taxon>
        <taxon>Clostridia</taxon>
        <taxon>Candidatus Alectryocaccomicrobium</taxon>
    </lineage>
</organism>
<dbReference type="Gene3D" id="3.10.350.10">
    <property type="entry name" value="LysM domain"/>
    <property type="match status" value="1"/>
</dbReference>
<evidence type="ECO:0000313" key="2">
    <source>
        <dbReference type="EMBL" id="HIS91763.1"/>
    </source>
</evidence>
<proteinExistence type="predicted"/>
<dbReference type="InterPro" id="IPR018392">
    <property type="entry name" value="LysM"/>
</dbReference>
<gene>
    <name evidence="2" type="ORF">IAA84_01960</name>
</gene>
<reference evidence="2" key="1">
    <citation type="submission" date="2020-10" db="EMBL/GenBank/DDBJ databases">
        <authorList>
            <person name="Gilroy R."/>
        </authorList>
    </citation>
    <scope>NUCLEOTIDE SEQUENCE</scope>
    <source>
        <strain evidence="2">13766</strain>
    </source>
</reference>
<dbReference type="Pfam" id="PF01476">
    <property type="entry name" value="LysM"/>
    <property type="match status" value="3"/>
</dbReference>
<evidence type="ECO:0000259" key="1">
    <source>
        <dbReference type="PROSITE" id="PS51782"/>
    </source>
</evidence>
<dbReference type="InterPro" id="IPR036779">
    <property type="entry name" value="LysM_dom_sf"/>
</dbReference>
<dbReference type="EMBL" id="DVJN01000036">
    <property type="protein sequence ID" value="HIS91763.1"/>
    <property type="molecule type" value="Genomic_DNA"/>
</dbReference>
<accession>A0A9D1FZ24</accession>